<dbReference type="AlphaFoldDB" id="A0A506UHF2"/>
<dbReference type="Pfam" id="PF01844">
    <property type="entry name" value="HNH"/>
    <property type="match status" value="1"/>
</dbReference>
<keyword evidence="3" id="KW-0540">Nuclease</keyword>
<keyword evidence="3" id="KW-0378">Hydrolase</keyword>
<organism evidence="3 4">
    <name type="scientific">Pararhizobium mangrovi</name>
    <dbReference type="NCBI Taxonomy" id="2590452"/>
    <lineage>
        <taxon>Bacteria</taxon>
        <taxon>Pseudomonadati</taxon>
        <taxon>Pseudomonadota</taxon>
        <taxon>Alphaproteobacteria</taxon>
        <taxon>Hyphomicrobiales</taxon>
        <taxon>Rhizobiaceae</taxon>
        <taxon>Rhizobium/Agrobacterium group</taxon>
        <taxon>Pararhizobium</taxon>
    </lineage>
</organism>
<keyword evidence="4" id="KW-1185">Reference proteome</keyword>
<dbReference type="GO" id="GO:0008270">
    <property type="term" value="F:zinc ion binding"/>
    <property type="evidence" value="ECO:0007669"/>
    <property type="project" value="InterPro"/>
</dbReference>
<dbReference type="OrthoDB" id="5292295at2"/>
<dbReference type="GO" id="GO:0004519">
    <property type="term" value="F:endonuclease activity"/>
    <property type="evidence" value="ECO:0007669"/>
    <property type="project" value="UniProtKB-KW"/>
</dbReference>
<evidence type="ECO:0000313" key="4">
    <source>
        <dbReference type="Proteomes" id="UP000320314"/>
    </source>
</evidence>
<comment type="caution">
    <text evidence="3">The sequence shown here is derived from an EMBL/GenBank/DDBJ whole genome shotgun (WGS) entry which is preliminary data.</text>
</comment>
<name>A0A506UHF2_9HYPH</name>
<feature type="compositionally biased region" description="Acidic residues" evidence="1">
    <location>
        <begin position="131"/>
        <end position="141"/>
    </location>
</feature>
<dbReference type="RefSeq" id="WP_141165042.1">
    <property type="nucleotide sequence ID" value="NZ_VHLH01000001.1"/>
</dbReference>
<gene>
    <name evidence="3" type="ORF">FJU11_00500</name>
</gene>
<dbReference type="InterPro" id="IPR002711">
    <property type="entry name" value="HNH"/>
</dbReference>
<dbReference type="Proteomes" id="UP000320314">
    <property type="component" value="Unassembled WGS sequence"/>
</dbReference>
<reference evidence="3 4" key="1">
    <citation type="submission" date="2019-06" db="EMBL/GenBank/DDBJ databases">
        <authorList>
            <person name="Li M."/>
        </authorList>
    </citation>
    <scope>NUCLEOTIDE SEQUENCE [LARGE SCALE GENOMIC DNA]</scope>
    <source>
        <strain evidence="3 4">BGMRC6574</strain>
    </source>
</reference>
<accession>A0A506UHF2</accession>
<dbReference type="Gene3D" id="1.10.30.50">
    <property type="match status" value="1"/>
</dbReference>
<evidence type="ECO:0000259" key="2">
    <source>
        <dbReference type="Pfam" id="PF01844"/>
    </source>
</evidence>
<keyword evidence="3" id="KW-0255">Endonuclease</keyword>
<sequence length="141" mass="15087">MAQWPYNTAAWRKLRAAKLAVAPTCEPCAARGQIAQADTVDHMTPIASGGAPFPTLDRLMSMCARCHNEKTAANDRTHSKPFARRIKGFDANGNPVDPGDDWHGGGGQDHQRSRGRGPMGEVGRYLVSGDLADDDNGPGFA</sequence>
<evidence type="ECO:0000313" key="3">
    <source>
        <dbReference type="EMBL" id="TPW32740.1"/>
    </source>
</evidence>
<feature type="region of interest" description="Disordered" evidence="1">
    <location>
        <begin position="72"/>
        <end position="141"/>
    </location>
</feature>
<feature type="domain" description="HNH" evidence="2">
    <location>
        <begin position="25"/>
        <end position="72"/>
    </location>
</feature>
<dbReference type="EMBL" id="VHLH01000001">
    <property type="protein sequence ID" value="TPW32740.1"/>
    <property type="molecule type" value="Genomic_DNA"/>
</dbReference>
<protein>
    <submittedName>
        <fullName evidence="3">HNH endonuclease</fullName>
    </submittedName>
</protein>
<dbReference type="GO" id="GO:0003676">
    <property type="term" value="F:nucleic acid binding"/>
    <property type="evidence" value="ECO:0007669"/>
    <property type="project" value="InterPro"/>
</dbReference>
<evidence type="ECO:0000256" key="1">
    <source>
        <dbReference type="SAM" id="MobiDB-lite"/>
    </source>
</evidence>
<proteinExistence type="predicted"/>